<keyword evidence="7 9" id="KW-1133">Transmembrane helix</keyword>
<dbReference type="InterPro" id="IPR050428">
    <property type="entry name" value="TCS_sensor_his_kinase"/>
</dbReference>
<dbReference type="InterPro" id="IPR036890">
    <property type="entry name" value="HATPase_C_sf"/>
</dbReference>
<dbReference type="PROSITE" id="PS50906">
    <property type="entry name" value="NIT"/>
    <property type="match status" value="1"/>
</dbReference>
<evidence type="ECO:0000256" key="2">
    <source>
        <dbReference type="ARBA" id="ARBA00012438"/>
    </source>
</evidence>
<evidence type="ECO:0000256" key="9">
    <source>
        <dbReference type="SAM" id="Phobius"/>
    </source>
</evidence>
<feature type="compositionally biased region" description="Polar residues" evidence="8">
    <location>
        <begin position="851"/>
        <end position="861"/>
    </location>
</feature>
<feature type="compositionally biased region" description="Basic and acidic residues" evidence="8">
    <location>
        <begin position="831"/>
        <end position="848"/>
    </location>
</feature>
<feature type="transmembrane region" description="Helical" evidence="9">
    <location>
        <begin position="12"/>
        <end position="33"/>
    </location>
</feature>
<keyword evidence="6" id="KW-0418">Kinase</keyword>
<accession>A0ABT5ZVZ2</accession>
<feature type="domain" description="NIT" evidence="11">
    <location>
        <begin position="53"/>
        <end position="305"/>
    </location>
</feature>
<feature type="region of interest" description="Disordered" evidence="8">
    <location>
        <begin position="703"/>
        <end position="861"/>
    </location>
</feature>
<dbReference type="Pfam" id="PF08376">
    <property type="entry name" value="NIT"/>
    <property type="match status" value="1"/>
</dbReference>
<comment type="catalytic activity">
    <reaction evidence="1">
        <text>ATP + protein L-histidine = ADP + protein N-phospho-L-histidine.</text>
        <dbReference type="EC" id="2.7.13.3"/>
    </reaction>
</comment>
<dbReference type="Gene3D" id="3.30.565.10">
    <property type="entry name" value="Histidine kinase-like ATPase, C-terminal domain"/>
    <property type="match status" value="1"/>
</dbReference>
<dbReference type="SMART" id="SM00387">
    <property type="entry name" value="HATPase_c"/>
    <property type="match status" value="1"/>
</dbReference>
<feature type="compositionally biased region" description="Polar residues" evidence="8">
    <location>
        <begin position="78"/>
        <end position="87"/>
    </location>
</feature>
<feature type="region of interest" description="Disordered" evidence="8">
    <location>
        <begin position="78"/>
        <end position="100"/>
    </location>
</feature>
<evidence type="ECO:0000256" key="4">
    <source>
        <dbReference type="ARBA" id="ARBA00022679"/>
    </source>
</evidence>
<dbReference type="EMBL" id="JARJBC010000033">
    <property type="protein sequence ID" value="MDF3293992.1"/>
    <property type="molecule type" value="Genomic_DNA"/>
</dbReference>
<evidence type="ECO:0000256" key="1">
    <source>
        <dbReference type="ARBA" id="ARBA00000085"/>
    </source>
</evidence>
<evidence type="ECO:0000256" key="8">
    <source>
        <dbReference type="SAM" id="MobiDB-lite"/>
    </source>
</evidence>
<evidence type="ECO:0000256" key="6">
    <source>
        <dbReference type="ARBA" id="ARBA00022777"/>
    </source>
</evidence>
<dbReference type="Pfam" id="PF02518">
    <property type="entry name" value="HATPase_c"/>
    <property type="match status" value="1"/>
</dbReference>
<feature type="compositionally biased region" description="Basic and acidic residues" evidence="8">
    <location>
        <begin position="715"/>
        <end position="727"/>
    </location>
</feature>
<evidence type="ECO:0000313" key="13">
    <source>
        <dbReference type="Proteomes" id="UP001216579"/>
    </source>
</evidence>
<keyword evidence="3" id="KW-0597">Phosphoprotein</keyword>
<dbReference type="PROSITE" id="PS50109">
    <property type="entry name" value="HIS_KIN"/>
    <property type="match status" value="1"/>
</dbReference>
<proteinExistence type="predicted"/>
<feature type="domain" description="Histidine kinase" evidence="10">
    <location>
        <begin position="522"/>
        <end position="627"/>
    </location>
</feature>
<keyword evidence="5 9" id="KW-0812">Transmembrane</keyword>
<reference evidence="12 13" key="1">
    <citation type="submission" date="2023-03" db="EMBL/GenBank/DDBJ databases">
        <title>Draft genome sequence of Streptomyces sp. RB6PN23 isolated from peat swamp forest in Thailand.</title>
        <authorList>
            <person name="Klaysubun C."/>
            <person name="Duangmal K."/>
        </authorList>
    </citation>
    <scope>NUCLEOTIDE SEQUENCE [LARGE SCALE GENOMIC DNA]</scope>
    <source>
        <strain evidence="12 13">RB6PN23</strain>
    </source>
</reference>
<dbReference type="SUPFAM" id="SSF55874">
    <property type="entry name" value="ATPase domain of HSP90 chaperone/DNA topoisomerase II/histidine kinase"/>
    <property type="match status" value="1"/>
</dbReference>
<comment type="caution">
    <text evidence="12">The sequence shown here is derived from an EMBL/GenBank/DDBJ whole genome shotgun (WGS) entry which is preliminary data.</text>
</comment>
<feature type="compositionally biased region" description="Basic and acidic residues" evidence="8">
    <location>
        <begin position="788"/>
        <end position="819"/>
    </location>
</feature>
<dbReference type="InterPro" id="IPR003594">
    <property type="entry name" value="HATPase_dom"/>
</dbReference>
<dbReference type="InterPro" id="IPR005467">
    <property type="entry name" value="His_kinase_dom"/>
</dbReference>
<evidence type="ECO:0000313" key="12">
    <source>
        <dbReference type="EMBL" id="MDF3293992.1"/>
    </source>
</evidence>
<dbReference type="InterPro" id="IPR013587">
    <property type="entry name" value="Nitrate/nitrite_sensing"/>
</dbReference>
<dbReference type="RefSeq" id="WP_276096823.1">
    <property type="nucleotide sequence ID" value="NZ_JARJBC010000033.1"/>
</dbReference>
<dbReference type="PANTHER" id="PTHR45436:SF5">
    <property type="entry name" value="SENSOR HISTIDINE KINASE TRCS"/>
    <property type="match status" value="1"/>
</dbReference>
<gene>
    <name evidence="12" type="ORF">P3G67_33225</name>
</gene>
<dbReference type="InterPro" id="IPR010910">
    <property type="entry name" value="Nitrate/nitrite_sensing_bac"/>
</dbReference>
<evidence type="ECO:0000256" key="7">
    <source>
        <dbReference type="ARBA" id="ARBA00022989"/>
    </source>
</evidence>
<evidence type="ECO:0000256" key="5">
    <source>
        <dbReference type="ARBA" id="ARBA00022692"/>
    </source>
</evidence>
<sequence length="861" mass="94309">MRFRGKSIRRKIVALLLVPLVSLIGIWAFAALITGRGVFGLLAVKDVTNKIGYPVENTIEELSTERRAALVYLADPRNSQSEQNLRSAESDTDKSVSQMRANAGDATLRGKLDTASRQRLDALVKQAGELDGLRRQISDGRISRADAFTAYNDVVEPYYDFFLGLNALQNVQLDRQSRVLTELSEARDAISREDALFSAAQVAGRMSRAEQRGFGDAVAEQREVYAKYPQLLPDADRALFDNYWRSSTGVALHNAEEQILNADPAVAPDKVSPQTWQTTASSVLSDLSTLDRQATEHYKQRVKPYAVGVLVRAGIAGGFGLLAVIVSVAVSLRIGRGLARDLSALRKEAQEASGTRLPRVMRRLAAGEEVDVETEAPRLDYPDDEMGQVGRALNTLQRAAVEAAVRQADMRRGVSDVFVNLARRNQVLLHRQLALLDTMERRTEDAEELADLFRLDHMTTRMRRHAEGLVILSGSAPSRQWRKPVRLMDVVRAAVAEVEDYERVEVRRLPRLAVVGAAVADLTHLLAELVENATVFSPPHTTVQVHGERVANGFVLEIDDRGLGMTPDALLDANLRLAETPEFELSDTDRLGLFVVSRLAQRQGVRVSLRQSPYGGTTAVVLIPTALLTDADDAASTGEQPVPGAIARLAAPPAQPRFDGELPDEIAVPVPGEPNEEAFREWGILPAAVTDDDLPAARPVERADVAEQHQQAADPAERKCDEADEGKPTPLPRRRRTPVLVADRGRTLGPARPRPEPAATNRPEPAADMPAPTALPRRVRQASLAPQLREDDTGPRQRPAETEDTARAAYDRDADEVRSRMASLQRGWQRGRAEADDSSLPDRTDGRSGNEAGTTSEGDGR</sequence>
<dbReference type="PANTHER" id="PTHR45436">
    <property type="entry name" value="SENSOR HISTIDINE KINASE YKOH"/>
    <property type="match status" value="1"/>
</dbReference>
<protein>
    <recommendedName>
        <fullName evidence="2">histidine kinase</fullName>
        <ecNumber evidence="2">2.7.13.3</ecNumber>
    </recommendedName>
</protein>
<keyword evidence="13" id="KW-1185">Reference proteome</keyword>
<keyword evidence="9" id="KW-0472">Membrane</keyword>
<name>A0ABT5ZVZ2_9ACTN</name>
<evidence type="ECO:0000259" key="10">
    <source>
        <dbReference type="PROSITE" id="PS50109"/>
    </source>
</evidence>
<dbReference type="Proteomes" id="UP001216579">
    <property type="component" value="Unassembled WGS sequence"/>
</dbReference>
<keyword evidence="4" id="KW-0808">Transferase</keyword>
<dbReference type="EC" id="2.7.13.3" evidence="2"/>
<evidence type="ECO:0000256" key="3">
    <source>
        <dbReference type="ARBA" id="ARBA00022553"/>
    </source>
</evidence>
<organism evidence="12 13">
    <name type="scientific">Streptomyces silvisoli</name>
    <dbReference type="NCBI Taxonomy" id="3034235"/>
    <lineage>
        <taxon>Bacteria</taxon>
        <taxon>Bacillati</taxon>
        <taxon>Actinomycetota</taxon>
        <taxon>Actinomycetes</taxon>
        <taxon>Kitasatosporales</taxon>
        <taxon>Streptomycetaceae</taxon>
        <taxon>Streptomyces</taxon>
    </lineage>
</organism>
<evidence type="ECO:0000259" key="11">
    <source>
        <dbReference type="PROSITE" id="PS50906"/>
    </source>
</evidence>